<proteinExistence type="predicted"/>
<organism evidence="1 2">
    <name type="scientific">Paenibacillus algorifonticola</name>
    <dbReference type="NCBI Taxonomy" id="684063"/>
    <lineage>
        <taxon>Bacteria</taxon>
        <taxon>Bacillati</taxon>
        <taxon>Bacillota</taxon>
        <taxon>Bacilli</taxon>
        <taxon>Bacillales</taxon>
        <taxon>Paenibacillaceae</taxon>
        <taxon>Paenibacillus</taxon>
    </lineage>
</organism>
<evidence type="ECO:0000313" key="2">
    <source>
        <dbReference type="Proteomes" id="UP000183410"/>
    </source>
</evidence>
<sequence length="132" mass="15817">MVTLRDINSLLKTFVEFEFIYHIPGEYEGNELKITFHENNQVVTTLTIDWTNITLNHFIQLMKDFPGEKYKKHFTHFDKDFELQWLHEYGSDLYILYFEYKGLFLPPIKVNKEILHTFGDALENEMHSAPKL</sequence>
<name>A0A1I2F3H8_9BACL</name>
<protein>
    <submittedName>
        <fullName evidence="1">Uncharacterized protein</fullName>
    </submittedName>
</protein>
<dbReference type="RefSeq" id="WP_052737080.1">
    <property type="nucleotide sequence ID" value="NZ_FONN01000011.1"/>
</dbReference>
<accession>A0A1I2F3H8</accession>
<dbReference type="OrthoDB" id="2605703at2"/>
<dbReference type="Proteomes" id="UP000183410">
    <property type="component" value="Unassembled WGS sequence"/>
</dbReference>
<keyword evidence="2" id="KW-1185">Reference proteome</keyword>
<dbReference type="AlphaFoldDB" id="A0A1I2F3H8"/>
<gene>
    <name evidence="1" type="ORF">SAMN04487969_11112</name>
</gene>
<dbReference type="EMBL" id="FONN01000011">
    <property type="protein sequence ID" value="SFE99932.1"/>
    <property type="molecule type" value="Genomic_DNA"/>
</dbReference>
<reference evidence="2" key="1">
    <citation type="submission" date="2016-10" db="EMBL/GenBank/DDBJ databases">
        <authorList>
            <person name="Varghese N."/>
            <person name="Submissions S."/>
        </authorList>
    </citation>
    <scope>NUCLEOTIDE SEQUENCE [LARGE SCALE GENOMIC DNA]</scope>
    <source>
        <strain evidence="2">CGMCC 1.10223</strain>
    </source>
</reference>
<evidence type="ECO:0000313" key="1">
    <source>
        <dbReference type="EMBL" id="SFE99932.1"/>
    </source>
</evidence>